<organism evidence="2 3">
    <name type="scientific">Cryptotermes secundus</name>
    <dbReference type="NCBI Taxonomy" id="105785"/>
    <lineage>
        <taxon>Eukaryota</taxon>
        <taxon>Metazoa</taxon>
        <taxon>Ecdysozoa</taxon>
        <taxon>Arthropoda</taxon>
        <taxon>Hexapoda</taxon>
        <taxon>Insecta</taxon>
        <taxon>Pterygota</taxon>
        <taxon>Neoptera</taxon>
        <taxon>Polyneoptera</taxon>
        <taxon>Dictyoptera</taxon>
        <taxon>Blattodea</taxon>
        <taxon>Blattoidea</taxon>
        <taxon>Termitoidae</taxon>
        <taxon>Kalotermitidae</taxon>
        <taxon>Cryptotermitinae</taxon>
        <taxon>Cryptotermes</taxon>
    </lineage>
</organism>
<accession>A0A2J7PDV2</accession>
<feature type="compositionally biased region" description="Low complexity" evidence="1">
    <location>
        <begin position="211"/>
        <end position="221"/>
    </location>
</feature>
<evidence type="ECO:0008006" key="4">
    <source>
        <dbReference type="Google" id="ProtNLM"/>
    </source>
</evidence>
<reference evidence="2 3" key="1">
    <citation type="submission" date="2017-12" db="EMBL/GenBank/DDBJ databases">
        <title>Hemimetabolous genomes reveal molecular basis of termite eusociality.</title>
        <authorList>
            <person name="Harrison M.C."/>
            <person name="Jongepier E."/>
            <person name="Robertson H.M."/>
            <person name="Arning N."/>
            <person name="Bitard-Feildel T."/>
            <person name="Chao H."/>
            <person name="Childers C.P."/>
            <person name="Dinh H."/>
            <person name="Doddapaneni H."/>
            <person name="Dugan S."/>
            <person name="Gowin J."/>
            <person name="Greiner C."/>
            <person name="Han Y."/>
            <person name="Hu H."/>
            <person name="Hughes D.S.T."/>
            <person name="Huylmans A.-K."/>
            <person name="Kemena C."/>
            <person name="Kremer L.P.M."/>
            <person name="Lee S.L."/>
            <person name="Lopez-Ezquerra A."/>
            <person name="Mallet L."/>
            <person name="Monroy-Kuhn J.M."/>
            <person name="Moser A."/>
            <person name="Murali S.C."/>
            <person name="Muzny D.M."/>
            <person name="Otani S."/>
            <person name="Piulachs M.-D."/>
            <person name="Poelchau M."/>
            <person name="Qu J."/>
            <person name="Schaub F."/>
            <person name="Wada-Katsumata A."/>
            <person name="Worley K.C."/>
            <person name="Xie Q."/>
            <person name="Ylla G."/>
            <person name="Poulsen M."/>
            <person name="Gibbs R.A."/>
            <person name="Schal C."/>
            <person name="Richards S."/>
            <person name="Belles X."/>
            <person name="Korb J."/>
            <person name="Bornberg-Bauer E."/>
        </authorList>
    </citation>
    <scope>NUCLEOTIDE SEQUENCE [LARGE SCALE GENOMIC DNA]</scope>
    <source>
        <tissue evidence="2">Whole body</tissue>
    </source>
</reference>
<dbReference type="InParanoid" id="A0A2J7PDV2"/>
<comment type="caution">
    <text evidence="2">The sequence shown here is derived from an EMBL/GenBank/DDBJ whole genome shotgun (WGS) entry which is preliminary data.</text>
</comment>
<dbReference type="PANTHER" id="PTHR41148:SF1">
    <property type="entry name" value="LP09875P"/>
    <property type="match status" value="1"/>
</dbReference>
<dbReference type="SUPFAM" id="SSF50729">
    <property type="entry name" value="PH domain-like"/>
    <property type="match status" value="1"/>
</dbReference>
<dbReference type="PANTHER" id="PTHR41148">
    <property type="entry name" value="LP09875P"/>
    <property type="match status" value="1"/>
</dbReference>
<name>A0A2J7PDV2_9NEOP</name>
<dbReference type="EMBL" id="NEVH01026140">
    <property type="protein sequence ID" value="PNF14502.1"/>
    <property type="molecule type" value="Genomic_DNA"/>
</dbReference>
<feature type="compositionally biased region" description="Polar residues" evidence="1">
    <location>
        <begin position="301"/>
        <end position="318"/>
    </location>
</feature>
<proteinExistence type="predicted"/>
<evidence type="ECO:0000313" key="3">
    <source>
        <dbReference type="Proteomes" id="UP000235965"/>
    </source>
</evidence>
<protein>
    <recommendedName>
        <fullName evidence="4">PID domain-containing protein</fullName>
    </recommendedName>
</protein>
<dbReference type="OrthoDB" id="9994380at2759"/>
<gene>
    <name evidence="2" type="ORF">B7P43_G15763</name>
</gene>
<feature type="compositionally biased region" description="Gly residues" evidence="1">
    <location>
        <begin position="190"/>
        <end position="200"/>
    </location>
</feature>
<feature type="region of interest" description="Disordered" evidence="1">
    <location>
        <begin position="301"/>
        <end position="361"/>
    </location>
</feature>
<dbReference type="STRING" id="105785.A0A2J7PDV2"/>
<feature type="region of interest" description="Disordered" evidence="1">
    <location>
        <begin position="163"/>
        <end position="225"/>
    </location>
</feature>
<evidence type="ECO:0000313" key="2">
    <source>
        <dbReference type="EMBL" id="PNF14502.1"/>
    </source>
</evidence>
<dbReference type="Gene3D" id="2.30.29.30">
    <property type="entry name" value="Pleckstrin-homology domain (PH domain)/Phosphotyrosine-binding domain (PTB)"/>
    <property type="match status" value="1"/>
</dbReference>
<dbReference type="AlphaFoldDB" id="A0A2J7PDV2"/>
<sequence>MALRMRKDIKKSSYYVWFLGAQESKGLRGAEYMHPVVKSLVHRERDVEPFKVTLQVSHKGLKIIQNIPPVATAAGAKPSGKSNKPEVIKHFIPHHAVTCVLQDEDIVSCILLLYNPVTKCPVHVHAYRCDSVETAEILRGQLQTLIERPENQKKLGEIETRLRAKGLLLPPPTQSSRPVPTSSSARRVHSGGGGGGGGSDGRSTSTRESESSGGSSSERLSGVGGHQERIASLYDSLAAELREKLGTGGDGKVRHHAPILLPPRDYDTVHRQKGNLTAIELRRCLNTNIVGVNVKNTRNLAENGSQVNDKAGTTTTVPGQAGRVNGSSGGSSGIGSDHAPSPDGQDRESDPLYMDNQSSSGKCKSCCNSGLTNFKTLLVQPCGTESL</sequence>
<keyword evidence="3" id="KW-1185">Reference proteome</keyword>
<dbReference type="Proteomes" id="UP000235965">
    <property type="component" value="Unassembled WGS sequence"/>
</dbReference>
<evidence type="ECO:0000256" key="1">
    <source>
        <dbReference type="SAM" id="MobiDB-lite"/>
    </source>
</evidence>
<dbReference type="InterPro" id="IPR011993">
    <property type="entry name" value="PH-like_dom_sf"/>
</dbReference>